<dbReference type="PROSITE" id="PS51847">
    <property type="entry name" value="SMP"/>
    <property type="match status" value="1"/>
</dbReference>
<protein>
    <recommendedName>
        <fullName evidence="8">Maintenance of mitochondrial morphology protein 1</fullName>
    </recommendedName>
</protein>
<keyword evidence="7 8" id="KW-0472">Membrane</keyword>
<dbReference type="Proteomes" id="UP000183365">
    <property type="component" value="Unassembled WGS sequence"/>
</dbReference>
<dbReference type="GO" id="GO:0120013">
    <property type="term" value="F:lipid transfer activity"/>
    <property type="evidence" value="ECO:0007669"/>
    <property type="project" value="EnsemblFungi"/>
</dbReference>
<name>A0A1L0CPK3_9ASCO</name>
<comment type="function">
    <text evidence="8">Component of the ERMES/MDM complex, which serves as a molecular tether to connect the endoplasmic reticulum (ER) and mitochondria. Components of this complex are involved in the control of mitochondrial shape and protein biogenesis, and function in nonvesicular lipid trafficking between the ER and mitochondria. The MDM12-MMM1 subcomplex functions in the major beta-barrel assembly pathway that is responsible for biogenesis of all outer membrane beta-barrel proteins, and acts in a late step after the SAM complex. The MDM10-MDM12-MMM1 subcomplex further acts in the TOM40-specific pathway after the action of the MDM12-MMM1 complex. Essential for establishing and maintaining the structure of mitochondria and maintenance of mtDNA nucleoids.</text>
</comment>
<keyword evidence="6" id="KW-0446">Lipid-binding</keyword>
<dbReference type="Pfam" id="PF10296">
    <property type="entry name" value="MMM1"/>
    <property type="match status" value="1"/>
</dbReference>
<dbReference type="GO" id="GO:0070096">
    <property type="term" value="P:mitochondrial outer membrane translocase complex assembly"/>
    <property type="evidence" value="ECO:0007669"/>
    <property type="project" value="EnsemblFungi"/>
</dbReference>
<evidence type="ECO:0000256" key="2">
    <source>
        <dbReference type="ARBA" id="ARBA00022692"/>
    </source>
</evidence>
<dbReference type="PANTHER" id="PTHR13466">
    <property type="entry name" value="TEX2 PROTEIN-RELATED"/>
    <property type="match status" value="1"/>
</dbReference>
<evidence type="ECO:0000259" key="10">
    <source>
        <dbReference type="PROSITE" id="PS51847"/>
    </source>
</evidence>
<evidence type="ECO:0000313" key="12">
    <source>
        <dbReference type="Proteomes" id="UP000183365"/>
    </source>
</evidence>
<organism evidence="11 12">
    <name type="scientific">Hanseniaspora guilliermondii</name>
    <dbReference type="NCBI Taxonomy" id="56406"/>
    <lineage>
        <taxon>Eukaryota</taxon>
        <taxon>Fungi</taxon>
        <taxon>Dikarya</taxon>
        <taxon>Ascomycota</taxon>
        <taxon>Saccharomycotina</taxon>
        <taxon>Saccharomycetes</taxon>
        <taxon>Saccharomycodales</taxon>
        <taxon>Saccharomycodaceae</taxon>
        <taxon>Hanseniaspora</taxon>
    </lineage>
</organism>
<evidence type="ECO:0000256" key="3">
    <source>
        <dbReference type="ARBA" id="ARBA00022824"/>
    </source>
</evidence>
<dbReference type="AlphaFoldDB" id="A0A1L0CPK3"/>
<dbReference type="EMBL" id="FQNF01000068">
    <property type="protein sequence ID" value="SGZ40893.1"/>
    <property type="molecule type" value="Genomic_DNA"/>
</dbReference>
<comment type="subunit">
    <text evidence="8">Homodimer. Component of the ER-mitochondria encounter structure (ERMES) or MDM complex, composed of MMM1, MDM10, MDM12 and MDM34. A MMM1 homodimer associates with one molecule of MDM12 on each side in a pairwise head-to-tail manner, and the SMP-LTD domains of MMM1 and MDM12 generate a continuous hydrophobic tunnel for phospholipid trafficking.</text>
</comment>
<dbReference type="OrthoDB" id="5599157at2759"/>
<reference evidence="12" key="1">
    <citation type="submission" date="2016-11" db="EMBL/GenBank/DDBJ databases">
        <authorList>
            <person name="Guldener U."/>
        </authorList>
    </citation>
    <scope>NUCLEOTIDE SEQUENCE [LARGE SCALE GENOMIC DNA]</scope>
</reference>
<dbReference type="InterPro" id="IPR031468">
    <property type="entry name" value="SMP_LBD"/>
</dbReference>
<dbReference type="VEuPathDB" id="FungiDB:HGUI_03093"/>
<comment type="similarity">
    <text evidence="8">Belongs to the MMM1 family.</text>
</comment>
<dbReference type="CDD" id="cd21671">
    <property type="entry name" value="SMP_Mmm1"/>
    <property type="match status" value="1"/>
</dbReference>
<dbReference type="GO" id="GO:0045040">
    <property type="term" value="P:protein insertion into mitochondrial outer membrane"/>
    <property type="evidence" value="ECO:0007669"/>
    <property type="project" value="UniProtKB-UniRule"/>
</dbReference>
<dbReference type="GO" id="GO:0015917">
    <property type="term" value="P:aminophospholipid transport"/>
    <property type="evidence" value="ECO:0007669"/>
    <property type="project" value="EnsemblFungi"/>
</dbReference>
<evidence type="ECO:0000256" key="7">
    <source>
        <dbReference type="ARBA" id="ARBA00023136"/>
    </source>
</evidence>
<keyword evidence="4 8" id="KW-1133">Transmembrane helix</keyword>
<keyword evidence="2 8" id="KW-0812">Transmembrane</keyword>
<dbReference type="GO" id="GO:0008289">
    <property type="term" value="F:lipid binding"/>
    <property type="evidence" value="ECO:0007669"/>
    <property type="project" value="UniProtKB-KW"/>
</dbReference>
<evidence type="ECO:0000256" key="1">
    <source>
        <dbReference type="ARBA" id="ARBA00022448"/>
    </source>
</evidence>
<dbReference type="PANTHER" id="PTHR13466:SF0">
    <property type="entry name" value="SMP-LTD DOMAIN-CONTAINING PROTEIN"/>
    <property type="match status" value="1"/>
</dbReference>
<sequence length="385" mass="44162">MVPENSIYNSTTNKLNEEFIKLILEGNPNSIKSFQDSLNLLATQNHSNGVFNFDLVSNQKKWWYFLQGLAVGQVTVLLIFVFFIKFFIFSDTKTPDPKRPSDSILAKLSIIKLGGKERLIDESEENVNLKKQLSILLEKTQYNVNTHPTESLGWFNVLVAQAIQQLRLEALLKDNIIHSLNDFIDRKSQDVPDFIKYIKIKELDIGDNFPIFSNCKIQYSPNTSDSRLEATINIDWEDRLAFGVETQLSLNFPKPLSGSLPIELTISLIKFQATLTFSLTTGEEFAKAYKGVHATEEDMSGYFLMFSFSPEYTMDFKIDSLIGSTTKLENIPKISDIIQYQIKKWFVERCVNPRFQFARLPNVWPRTKTTGETKATDNEDNKNMI</sequence>
<dbReference type="GO" id="GO:0032865">
    <property type="term" value="C:ERMES complex"/>
    <property type="evidence" value="ECO:0007669"/>
    <property type="project" value="UniProtKB-UniRule"/>
</dbReference>
<dbReference type="HAMAP" id="MF_03103">
    <property type="entry name" value="Mmm1"/>
    <property type="match status" value="1"/>
</dbReference>
<accession>A0A1L0CPK3</accession>
<evidence type="ECO:0000313" key="11">
    <source>
        <dbReference type="EMBL" id="SGZ40893.1"/>
    </source>
</evidence>
<dbReference type="InterPro" id="IPR019411">
    <property type="entry name" value="MMM1_dom"/>
</dbReference>
<keyword evidence="1" id="KW-0813">Transport</keyword>
<proteinExistence type="inferred from homology"/>
<comment type="subcellular location">
    <subcellularLocation>
        <location evidence="8">Endoplasmic reticulum membrane</location>
        <topology evidence="8">Single-pass type I membrane protein</topology>
    </subcellularLocation>
    <text evidence="8">The ERMES/MDM complex localizes to a few discrete foci (around 10 per single cell), that represent mitochondria-endoplasmic reticulum junctions. These foci are often found next to mtDNA nucleoids.</text>
</comment>
<dbReference type="InterPro" id="IPR027537">
    <property type="entry name" value="Mmm1"/>
</dbReference>
<feature type="topological domain" description="Cytoplasmic" evidence="8">
    <location>
        <begin position="90"/>
        <end position="385"/>
    </location>
</feature>
<feature type="domain" description="SMP-LTD" evidence="10">
    <location>
        <begin position="148"/>
        <end position="361"/>
    </location>
</feature>
<evidence type="ECO:0000256" key="9">
    <source>
        <dbReference type="SAM" id="Phobius"/>
    </source>
</evidence>
<dbReference type="GO" id="GO:0005789">
    <property type="term" value="C:endoplasmic reticulum membrane"/>
    <property type="evidence" value="ECO:0007669"/>
    <property type="project" value="UniProtKB-SubCell"/>
</dbReference>
<evidence type="ECO:0000256" key="4">
    <source>
        <dbReference type="ARBA" id="ARBA00022989"/>
    </source>
</evidence>
<keyword evidence="3 8" id="KW-0256">Endoplasmic reticulum</keyword>
<dbReference type="GO" id="GO:1990456">
    <property type="term" value="P:mitochondrion-endoplasmic reticulum membrane tethering"/>
    <property type="evidence" value="ECO:0007669"/>
    <property type="project" value="EnsemblFungi"/>
</dbReference>
<feature type="transmembrane region" description="Helical" evidence="9">
    <location>
        <begin position="62"/>
        <end position="89"/>
    </location>
</feature>
<keyword evidence="12" id="KW-1185">Reference proteome</keyword>
<gene>
    <name evidence="8" type="primary">MMM1</name>
    <name evidence="11" type="ORF">HGUI_03093</name>
</gene>
<keyword evidence="5" id="KW-0445">Lipid transport</keyword>
<evidence type="ECO:0000256" key="6">
    <source>
        <dbReference type="ARBA" id="ARBA00023121"/>
    </source>
</evidence>
<evidence type="ECO:0000256" key="5">
    <source>
        <dbReference type="ARBA" id="ARBA00023055"/>
    </source>
</evidence>
<feature type="topological domain" description="Lumenal" evidence="8">
    <location>
        <begin position="1"/>
        <end position="68"/>
    </location>
</feature>
<evidence type="ECO:0000256" key="8">
    <source>
        <dbReference type="HAMAP-Rule" id="MF_03103"/>
    </source>
</evidence>